<reference evidence="1" key="1">
    <citation type="submission" date="2018-01" db="EMBL/GenBank/DDBJ databases">
        <authorList>
            <person name="Mao J.F."/>
        </authorList>
    </citation>
    <scope>NUCLEOTIDE SEQUENCE</scope>
    <source>
        <strain evidence="1">Huo1</strain>
        <tissue evidence="1">Leaf</tissue>
    </source>
</reference>
<accession>A0A8X8WMR1</accession>
<protein>
    <recommendedName>
        <fullName evidence="3">Myb/SANT-like domain-containing protein</fullName>
    </recommendedName>
</protein>
<dbReference type="Proteomes" id="UP000298416">
    <property type="component" value="Unassembled WGS sequence"/>
</dbReference>
<proteinExistence type="predicted"/>
<evidence type="ECO:0000313" key="1">
    <source>
        <dbReference type="EMBL" id="KAG6397762.1"/>
    </source>
</evidence>
<evidence type="ECO:0008006" key="3">
    <source>
        <dbReference type="Google" id="ProtNLM"/>
    </source>
</evidence>
<evidence type="ECO:0000313" key="2">
    <source>
        <dbReference type="Proteomes" id="UP000298416"/>
    </source>
</evidence>
<organism evidence="1">
    <name type="scientific">Salvia splendens</name>
    <name type="common">Scarlet sage</name>
    <dbReference type="NCBI Taxonomy" id="180675"/>
    <lineage>
        <taxon>Eukaryota</taxon>
        <taxon>Viridiplantae</taxon>
        <taxon>Streptophyta</taxon>
        <taxon>Embryophyta</taxon>
        <taxon>Tracheophyta</taxon>
        <taxon>Spermatophyta</taxon>
        <taxon>Magnoliopsida</taxon>
        <taxon>eudicotyledons</taxon>
        <taxon>Gunneridae</taxon>
        <taxon>Pentapetalae</taxon>
        <taxon>asterids</taxon>
        <taxon>lamiids</taxon>
        <taxon>Lamiales</taxon>
        <taxon>Lamiaceae</taxon>
        <taxon>Nepetoideae</taxon>
        <taxon>Mentheae</taxon>
        <taxon>Salviinae</taxon>
        <taxon>Salvia</taxon>
        <taxon>Salvia subgen. Calosphace</taxon>
        <taxon>core Calosphace</taxon>
    </lineage>
</organism>
<gene>
    <name evidence="1" type="ORF">SASPL_144223</name>
</gene>
<dbReference type="EMBL" id="PNBA02000016">
    <property type="protein sequence ID" value="KAG6397762.1"/>
    <property type="molecule type" value="Genomic_DNA"/>
</dbReference>
<name>A0A8X8WMR1_SALSN</name>
<comment type="caution">
    <text evidence="1">The sequence shown here is derived from an EMBL/GenBank/DDBJ whole genome shotgun (WGS) entry which is preliminary data.</text>
</comment>
<keyword evidence="2" id="KW-1185">Reference proteome</keyword>
<sequence>MTTTGVHTQRVALPLATVAVSRLIGRGVVGQPVTTWKRNYSLLVEMLNRSGVGFNDKGDFKINCSDEQWAQVMAPLWNEWQEIFGKDSTTSGRVCDTPDTVNKIYGNAASSNANSITSLHMTLDKLFLDEMYGDGVLLEMVDESRPPLLKNLIQLL</sequence>
<reference evidence="1" key="2">
    <citation type="submission" date="2020-08" db="EMBL/GenBank/DDBJ databases">
        <title>Plant Genome Project.</title>
        <authorList>
            <person name="Zhang R.-G."/>
        </authorList>
    </citation>
    <scope>NUCLEOTIDE SEQUENCE</scope>
    <source>
        <strain evidence="1">Huo1</strain>
        <tissue evidence="1">Leaf</tissue>
    </source>
</reference>
<dbReference type="AlphaFoldDB" id="A0A8X8WMR1"/>